<sequence length="93" mass="10596">MTIVTAWLLYRRDCDGTGVRKEEQMRLYTFKSYIAEGLGRSGKSLERKKGRPSSTIAGEYEKKRRGPAAPIPIPDVRLDATAHWIIMTEKKGR</sequence>
<reference evidence="2" key="1">
    <citation type="journal article" date="2023" name="Science">
        <title>Genome structures resolve the early diversification of teleost fishes.</title>
        <authorList>
            <person name="Parey E."/>
            <person name="Louis A."/>
            <person name="Montfort J."/>
            <person name="Bouchez O."/>
            <person name="Roques C."/>
            <person name="Iampietro C."/>
            <person name="Lluch J."/>
            <person name="Castinel A."/>
            <person name="Donnadieu C."/>
            <person name="Desvignes T."/>
            <person name="Floi Bucao C."/>
            <person name="Jouanno E."/>
            <person name="Wen M."/>
            <person name="Mejri S."/>
            <person name="Dirks R."/>
            <person name="Jansen H."/>
            <person name="Henkel C."/>
            <person name="Chen W.J."/>
            <person name="Zahm M."/>
            <person name="Cabau C."/>
            <person name="Klopp C."/>
            <person name="Thompson A.W."/>
            <person name="Robinson-Rechavi M."/>
            <person name="Braasch I."/>
            <person name="Lecointre G."/>
            <person name="Bobe J."/>
            <person name="Postlethwait J.H."/>
            <person name="Berthelot C."/>
            <person name="Roest Crollius H."/>
            <person name="Guiguen Y."/>
        </authorList>
    </citation>
    <scope>NUCLEOTIDE SEQUENCE</scope>
    <source>
        <strain evidence="2">WJC10195</strain>
    </source>
</reference>
<feature type="region of interest" description="Disordered" evidence="1">
    <location>
        <begin position="41"/>
        <end position="72"/>
    </location>
</feature>
<evidence type="ECO:0000313" key="3">
    <source>
        <dbReference type="Proteomes" id="UP001152622"/>
    </source>
</evidence>
<name>A0A9Q1G3S1_SYNKA</name>
<proteinExistence type="predicted"/>
<dbReference type="EMBL" id="JAINUF010000002">
    <property type="protein sequence ID" value="KAJ8374963.1"/>
    <property type="molecule type" value="Genomic_DNA"/>
</dbReference>
<dbReference type="PANTHER" id="PTHR47272:SF1">
    <property type="entry name" value="PIGGYBAC TRANSPOSABLE ELEMENT-DERIVED PROTEIN 3-LIKE"/>
    <property type="match status" value="1"/>
</dbReference>
<dbReference type="Proteomes" id="UP001152622">
    <property type="component" value="Chromosome 2"/>
</dbReference>
<gene>
    <name evidence="2" type="ORF">SKAU_G00055430</name>
</gene>
<accession>A0A9Q1G3S1</accession>
<organism evidence="2 3">
    <name type="scientific">Synaphobranchus kaupii</name>
    <name type="common">Kaup's arrowtooth eel</name>
    <dbReference type="NCBI Taxonomy" id="118154"/>
    <lineage>
        <taxon>Eukaryota</taxon>
        <taxon>Metazoa</taxon>
        <taxon>Chordata</taxon>
        <taxon>Craniata</taxon>
        <taxon>Vertebrata</taxon>
        <taxon>Euteleostomi</taxon>
        <taxon>Actinopterygii</taxon>
        <taxon>Neopterygii</taxon>
        <taxon>Teleostei</taxon>
        <taxon>Anguilliformes</taxon>
        <taxon>Synaphobranchidae</taxon>
        <taxon>Synaphobranchus</taxon>
    </lineage>
</organism>
<protein>
    <submittedName>
        <fullName evidence="2">Uncharacterized protein</fullName>
    </submittedName>
</protein>
<comment type="caution">
    <text evidence="2">The sequence shown here is derived from an EMBL/GenBank/DDBJ whole genome shotgun (WGS) entry which is preliminary data.</text>
</comment>
<keyword evidence="3" id="KW-1185">Reference proteome</keyword>
<dbReference type="AlphaFoldDB" id="A0A9Q1G3S1"/>
<dbReference type="PANTHER" id="PTHR47272">
    <property type="entry name" value="DDE_TNP_1_7 DOMAIN-CONTAINING PROTEIN"/>
    <property type="match status" value="1"/>
</dbReference>
<evidence type="ECO:0000313" key="2">
    <source>
        <dbReference type="EMBL" id="KAJ8374963.1"/>
    </source>
</evidence>
<evidence type="ECO:0000256" key="1">
    <source>
        <dbReference type="SAM" id="MobiDB-lite"/>
    </source>
</evidence>
<dbReference type="OrthoDB" id="123207at2759"/>